<reference evidence="5 6" key="1">
    <citation type="submission" date="2016-10" db="EMBL/GenBank/DDBJ databases">
        <authorList>
            <person name="de Groot N.N."/>
        </authorList>
    </citation>
    <scope>NUCLEOTIDE SEQUENCE [LARGE SCALE GENOMIC DNA]</scope>
    <source>
        <strain evidence="5 6">DSM 44993</strain>
    </source>
</reference>
<evidence type="ECO:0000259" key="4">
    <source>
        <dbReference type="PROSITE" id="PS50995"/>
    </source>
</evidence>
<evidence type="ECO:0000313" key="5">
    <source>
        <dbReference type="EMBL" id="SEP15493.1"/>
    </source>
</evidence>
<proteinExistence type="predicted"/>
<dbReference type="PRINTS" id="PR00598">
    <property type="entry name" value="HTHMARR"/>
</dbReference>
<dbReference type="InterPro" id="IPR000835">
    <property type="entry name" value="HTH_MarR-typ"/>
</dbReference>
<keyword evidence="6" id="KW-1185">Reference proteome</keyword>
<dbReference type="GO" id="GO:0003700">
    <property type="term" value="F:DNA-binding transcription factor activity"/>
    <property type="evidence" value="ECO:0007669"/>
    <property type="project" value="InterPro"/>
</dbReference>
<dbReference type="EMBL" id="FOEF01000004">
    <property type="protein sequence ID" value="SEP15493.1"/>
    <property type="molecule type" value="Genomic_DNA"/>
</dbReference>
<dbReference type="SUPFAM" id="SSF46785">
    <property type="entry name" value="Winged helix' DNA-binding domain"/>
    <property type="match status" value="1"/>
</dbReference>
<dbReference type="PROSITE" id="PS50995">
    <property type="entry name" value="HTH_MARR_2"/>
    <property type="match status" value="1"/>
</dbReference>
<dbReference type="InterPro" id="IPR036390">
    <property type="entry name" value="WH_DNA-bd_sf"/>
</dbReference>
<evidence type="ECO:0000313" key="6">
    <source>
        <dbReference type="Proteomes" id="UP000198582"/>
    </source>
</evidence>
<organism evidence="5 6">
    <name type="scientific">Amycolatopsis saalfeldensis</name>
    <dbReference type="NCBI Taxonomy" id="394193"/>
    <lineage>
        <taxon>Bacteria</taxon>
        <taxon>Bacillati</taxon>
        <taxon>Actinomycetota</taxon>
        <taxon>Actinomycetes</taxon>
        <taxon>Pseudonocardiales</taxon>
        <taxon>Pseudonocardiaceae</taxon>
        <taxon>Amycolatopsis</taxon>
    </lineage>
</organism>
<evidence type="ECO:0000256" key="3">
    <source>
        <dbReference type="ARBA" id="ARBA00023163"/>
    </source>
</evidence>
<dbReference type="AlphaFoldDB" id="A0A1H8VJI1"/>
<dbReference type="PANTHER" id="PTHR42756:SF1">
    <property type="entry name" value="TRANSCRIPTIONAL REPRESSOR OF EMRAB OPERON"/>
    <property type="match status" value="1"/>
</dbReference>
<gene>
    <name evidence="5" type="ORF">SAMN04489732_10497</name>
</gene>
<name>A0A1H8VJI1_9PSEU</name>
<dbReference type="Gene3D" id="1.10.10.10">
    <property type="entry name" value="Winged helix-like DNA-binding domain superfamily/Winged helix DNA-binding domain"/>
    <property type="match status" value="1"/>
</dbReference>
<dbReference type="RefSeq" id="WP_091616562.1">
    <property type="nucleotide sequence ID" value="NZ_FOEF01000004.1"/>
</dbReference>
<keyword evidence="2 5" id="KW-0238">DNA-binding</keyword>
<accession>A0A1H8VJI1</accession>
<dbReference type="PANTHER" id="PTHR42756">
    <property type="entry name" value="TRANSCRIPTIONAL REGULATOR, MARR"/>
    <property type="match status" value="1"/>
</dbReference>
<dbReference type="GO" id="GO:0003677">
    <property type="term" value="F:DNA binding"/>
    <property type="evidence" value="ECO:0007669"/>
    <property type="project" value="UniProtKB-KW"/>
</dbReference>
<dbReference type="STRING" id="394193.SAMN04489732_10497"/>
<evidence type="ECO:0000256" key="2">
    <source>
        <dbReference type="ARBA" id="ARBA00023125"/>
    </source>
</evidence>
<protein>
    <submittedName>
        <fullName evidence="5">DNA-binding transcriptional regulator, MarR family</fullName>
    </submittedName>
</protein>
<sequence length="140" mass="15621">MRADDAFLTRIAAVSRRLKSETDRRLRAYGVHAGQQFVLGCLWERDGLTPGQIATRIGVEAPTVTRAVQRMTTSGLVRSDPDERDGRRVRVWLTRKGERLQSVVPGVSRELQEDALSLLSPEERITLNDLLGRVDRALGG</sequence>
<dbReference type="Pfam" id="PF01047">
    <property type="entry name" value="MarR"/>
    <property type="match status" value="1"/>
</dbReference>
<keyword evidence="1" id="KW-0805">Transcription regulation</keyword>
<evidence type="ECO:0000256" key="1">
    <source>
        <dbReference type="ARBA" id="ARBA00023015"/>
    </source>
</evidence>
<keyword evidence="3" id="KW-0804">Transcription</keyword>
<dbReference type="OrthoDB" id="3177763at2"/>
<feature type="domain" description="HTH marR-type" evidence="4">
    <location>
        <begin position="4"/>
        <end position="136"/>
    </location>
</feature>
<dbReference type="Proteomes" id="UP000198582">
    <property type="component" value="Unassembled WGS sequence"/>
</dbReference>
<dbReference type="SMART" id="SM00347">
    <property type="entry name" value="HTH_MARR"/>
    <property type="match status" value="1"/>
</dbReference>
<dbReference type="InterPro" id="IPR036388">
    <property type="entry name" value="WH-like_DNA-bd_sf"/>
</dbReference>